<keyword evidence="11" id="KW-1185">Reference proteome</keyword>
<keyword evidence="7" id="KW-0464">Manganese</keyword>
<evidence type="ECO:0000256" key="4">
    <source>
        <dbReference type="ARBA" id="ARBA00022801"/>
    </source>
</evidence>
<evidence type="ECO:0000313" key="11">
    <source>
        <dbReference type="Proteomes" id="UP000000647"/>
    </source>
</evidence>
<dbReference type="InterPro" id="IPR004808">
    <property type="entry name" value="AP_endonuc_1"/>
</dbReference>
<dbReference type="InterPro" id="IPR037493">
    <property type="entry name" value="ExoIII-like"/>
</dbReference>
<evidence type="ECO:0000313" key="10">
    <source>
        <dbReference type="EMBL" id="ABM63047.1"/>
    </source>
</evidence>
<dbReference type="eggNOG" id="COG0708">
    <property type="taxonomic scope" value="Bacteria"/>
</dbReference>
<dbReference type="RefSeq" id="WP_011815069.1">
    <property type="nucleotide sequence ID" value="NC_008789.1"/>
</dbReference>
<dbReference type="Proteomes" id="UP000000647">
    <property type="component" value="Chromosome"/>
</dbReference>
<dbReference type="Gene3D" id="3.60.10.10">
    <property type="entry name" value="Endonuclease/exonuclease/phosphatase"/>
    <property type="match status" value="1"/>
</dbReference>
<dbReference type="HOGENOM" id="CLU_027539_0_1_6"/>
<dbReference type="NCBIfam" id="TIGR00633">
    <property type="entry name" value="xth"/>
    <property type="match status" value="1"/>
</dbReference>
<dbReference type="PANTHER" id="PTHR43250">
    <property type="entry name" value="EXODEOXYRIBONUCLEASE III"/>
    <property type="match status" value="1"/>
</dbReference>
<dbReference type="InterPro" id="IPR036691">
    <property type="entry name" value="Endo/exonu/phosph_ase_sf"/>
</dbReference>
<gene>
    <name evidence="10" type="ordered locus">Hhal_2283</name>
</gene>
<name>A1WZD5_HALHL</name>
<keyword evidence="4 10" id="KW-0378">Hydrolase</keyword>
<evidence type="ECO:0000256" key="3">
    <source>
        <dbReference type="ARBA" id="ARBA00022723"/>
    </source>
</evidence>
<accession>A1WZD5</accession>
<feature type="binding site" evidence="7">
    <location>
        <position position="147"/>
    </location>
    <ligand>
        <name>Mg(2+)</name>
        <dbReference type="ChEBI" id="CHEBI:18420"/>
        <label>1</label>
    </ligand>
</feature>
<dbReference type="GO" id="GO:0046872">
    <property type="term" value="F:metal ion binding"/>
    <property type="evidence" value="ECO:0007669"/>
    <property type="project" value="UniProtKB-KW"/>
</dbReference>
<evidence type="ECO:0000256" key="1">
    <source>
        <dbReference type="ARBA" id="ARBA00001936"/>
    </source>
</evidence>
<comment type="cofactor">
    <cofactor evidence="1">
        <name>Mn(2+)</name>
        <dbReference type="ChEBI" id="CHEBI:29035"/>
    </cofactor>
</comment>
<feature type="binding site" evidence="7">
    <location>
        <position position="245"/>
    </location>
    <ligand>
        <name>Mg(2+)</name>
        <dbReference type="ChEBI" id="CHEBI:18420"/>
        <label>1</label>
    </ligand>
</feature>
<dbReference type="PROSITE" id="PS00728">
    <property type="entry name" value="AP_NUCLEASE_F1_3"/>
    <property type="match status" value="1"/>
</dbReference>
<dbReference type="GO" id="GO:0003677">
    <property type="term" value="F:DNA binding"/>
    <property type="evidence" value="ECO:0007669"/>
    <property type="project" value="InterPro"/>
</dbReference>
<reference evidence="10 11" key="2">
    <citation type="journal article" date="2013" name="Stand. Genomic Sci.">
        <title>Complete genome sequence of Halorhodospira halophila SL1.</title>
        <authorList>
            <person name="Challacombe J.F."/>
            <person name="Majid S."/>
            <person name="Deole R."/>
            <person name="Brettin T.S."/>
            <person name="Bruce D."/>
            <person name="Delano S.F."/>
            <person name="Detter J.C."/>
            <person name="Gleasner C.D."/>
            <person name="Han C.S."/>
            <person name="Misra M."/>
            <person name="Reitenga K.G."/>
            <person name="Mikhailova N."/>
            <person name="Woyke T."/>
            <person name="Pitluck S."/>
            <person name="Nolan M."/>
            <person name="Land M.L."/>
            <person name="Saunders E."/>
            <person name="Tapia R."/>
            <person name="Lapidus A."/>
            <person name="Ivanova N."/>
            <person name="Hoff W.D."/>
        </authorList>
    </citation>
    <scope>NUCLEOTIDE SEQUENCE [LARGE SCALE GENOMIC DNA]</scope>
    <source>
        <strain evidence="11">DSM 244 / SL1</strain>
    </source>
</reference>
<feature type="site" description="Interaction with DNA substrate" evidence="8">
    <location>
        <position position="246"/>
    </location>
</feature>
<dbReference type="KEGG" id="hha:Hhal_2283"/>
<feature type="binding site" evidence="7">
    <location>
        <position position="34"/>
    </location>
    <ligand>
        <name>Mg(2+)</name>
        <dbReference type="ChEBI" id="CHEBI:18420"/>
        <label>1</label>
    </ligand>
</feature>
<evidence type="ECO:0000256" key="7">
    <source>
        <dbReference type="PIRSR" id="PIRSR604808-2"/>
    </source>
</evidence>
<dbReference type="OrthoDB" id="9803914at2"/>
<proteinExistence type="inferred from homology"/>
<feature type="binding site" evidence="7">
    <location>
        <position position="7"/>
    </location>
    <ligand>
        <name>Mg(2+)</name>
        <dbReference type="ChEBI" id="CHEBI:18420"/>
        <label>1</label>
    </ligand>
</feature>
<dbReference type="CDD" id="cd09086">
    <property type="entry name" value="ExoIII-like_AP-endo"/>
    <property type="match status" value="1"/>
</dbReference>
<dbReference type="Pfam" id="PF03372">
    <property type="entry name" value="Exo_endo_phos"/>
    <property type="match status" value="1"/>
</dbReference>
<dbReference type="PROSITE" id="PS51435">
    <property type="entry name" value="AP_NUCLEASE_F1_4"/>
    <property type="match status" value="1"/>
</dbReference>
<feature type="binding site" evidence="7">
    <location>
        <position position="246"/>
    </location>
    <ligand>
        <name>Mg(2+)</name>
        <dbReference type="ChEBI" id="CHEBI:18420"/>
        <label>1</label>
    </ligand>
</feature>
<protein>
    <submittedName>
        <fullName evidence="10">Exodeoxyribonuclease III</fullName>
        <ecNumber evidence="10">3.1.11.2</ecNumber>
    </submittedName>
</protein>
<dbReference type="NCBIfam" id="TIGR00195">
    <property type="entry name" value="exoDNase_III"/>
    <property type="match status" value="1"/>
</dbReference>
<feature type="active site" description="Proton acceptor" evidence="6">
    <location>
        <position position="246"/>
    </location>
</feature>
<dbReference type="EC" id="3.1.11.2" evidence="10"/>
<feature type="binding site" evidence="7">
    <location>
        <position position="145"/>
    </location>
    <ligand>
        <name>Mg(2+)</name>
        <dbReference type="ChEBI" id="CHEBI:18420"/>
        <label>1</label>
    </ligand>
</feature>
<dbReference type="GO" id="GO:0004519">
    <property type="term" value="F:endonuclease activity"/>
    <property type="evidence" value="ECO:0007669"/>
    <property type="project" value="InterPro"/>
</dbReference>
<dbReference type="SUPFAM" id="SSF56219">
    <property type="entry name" value="DNase I-like"/>
    <property type="match status" value="1"/>
</dbReference>
<feature type="active site" description="Proton donor/acceptor" evidence="6">
    <location>
        <position position="145"/>
    </location>
</feature>
<evidence type="ECO:0000256" key="2">
    <source>
        <dbReference type="ARBA" id="ARBA00007092"/>
    </source>
</evidence>
<dbReference type="InterPro" id="IPR005135">
    <property type="entry name" value="Endo/exonuclease/phosphatase"/>
</dbReference>
<feature type="active site" evidence="6">
    <location>
        <position position="104"/>
    </location>
</feature>
<feature type="site" description="Important for catalytic activity" evidence="8">
    <location>
        <position position="216"/>
    </location>
</feature>
<feature type="domain" description="Endonuclease/exonuclease/phosphatase" evidence="9">
    <location>
        <begin position="4"/>
        <end position="246"/>
    </location>
</feature>
<keyword evidence="5 7" id="KW-0460">Magnesium</keyword>
<dbReference type="EMBL" id="CP000544">
    <property type="protein sequence ID" value="ABM63047.1"/>
    <property type="molecule type" value="Genomic_DNA"/>
</dbReference>
<keyword evidence="3 7" id="KW-0479">Metal-binding</keyword>
<sequence>MKIASWNVNSLKVRLPQVKAWAQSATPSVIALQETKVPDDQFPLKALQEAGYRAAFAGQRTYNGVAVLARSAPQDVVTDLPGFADTQRRVLACTVSGVRVINLYVPNGQEVGSEKYGYKLRWLEALHHWVARELEAHEHVVVLGDFNIAPQAADVHDPAEWEGKVLFSQSERDALRGLLNLGLVDTFRLFEQPEGQFSWWDYRVNSFKRNRGLRIDLILASSALARACVASRVDVEPRRWERPSDHAPVVAEFDPVVLGGAEGERSA</sequence>
<comment type="cofactor">
    <cofactor evidence="7">
        <name>Mg(2+)</name>
        <dbReference type="ChEBI" id="CHEBI:18420"/>
    </cofactor>
    <cofactor evidence="7">
        <name>Mn(2+)</name>
        <dbReference type="ChEBI" id="CHEBI:29035"/>
    </cofactor>
    <text evidence="7">Probably binds two magnesium or manganese ions per subunit.</text>
</comment>
<evidence type="ECO:0000256" key="5">
    <source>
        <dbReference type="ARBA" id="ARBA00022842"/>
    </source>
</evidence>
<evidence type="ECO:0000256" key="8">
    <source>
        <dbReference type="PIRSR" id="PIRSR604808-3"/>
    </source>
</evidence>
<evidence type="ECO:0000256" key="6">
    <source>
        <dbReference type="PIRSR" id="PIRSR604808-1"/>
    </source>
</evidence>
<dbReference type="STRING" id="349124.Hhal_2283"/>
<comment type="similarity">
    <text evidence="2">Belongs to the DNA repair enzymes AP/ExoA family.</text>
</comment>
<feature type="site" description="Transition state stabilizer" evidence="8">
    <location>
        <position position="147"/>
    </location>
</feature>
<dbReference type="GO" id="GO:0006281">
    <property type="term" value="P:DNA repair"/>
    <property type="evidence" value="ECO:0007669"/>
    <property type="project" value="InterPro"/>
</dbReference>
<dbReference type="AlphaFoldDB" id="A1WZD5"/>
<evidence type="ECO:0000259" key="9">
    <source>
        <dbReference type="Pfam" id="PF03372"/>
    </source>
</evidence>
<dbReference type="GO" id="GO:0008311">
    <property type="term" value="F:double-stranded DNA 3'-5' DNA exonuclease activity"/>
    <property type="evidence" value="ECO:0007669"/>
    <property type="project" value="UniProtKB-EC"/>
</dbReference>
<organism evidence="10 11">
    <name type="scientific">Halorhodospira halophila (strain DSM 244 / SL1)</name>
    <name type="common">Ectothiorhodospira halophila (strain DSM 244 / SL1)</name>
    <dbReference type="NCBI Taxonomy" id="349124"/>
    <lineage>
        <taxon>Bacteria</taxon>
        <taxon>Pseudomonadati</taxon>
        <taxon>Pseudomonadota</taxon>
        <taxon>Gammaproteobacteria</taxon>
        <taxon>Chromatiales</taxon>
        <taxon>Ectothiorhodospiraceae</taxon>
        <taxon>Halorhodospira</taxon>
    </lineage>
</organism>
<dbReference type="InterPro" id="IPR020848">
    <property type="entry name" value="AP_endonuclease_F1_CS"/>
</dbReference>
<dbReference type="PANTHER" id="PTHR43250:SF2">
    <property type="entry name" value="EXODEOXYRIBONUCLEASE III"/>
    <property type="match status" value="1"/>
</dbReference>
<reference evidence="11" key="1">
    <citation type="submission" date="2006-12" db="EMBL/GenBank/DDBJ databases">
        <title>Complete sequence of Halorhodospira halophila SL1.</title>
        <authorList>
            <consortium name="US DOE Joint Genome Institute"/>
            <person name="Copeland A."/>
            <person name="Lucas S."/>
            <person name="Lapidus A."/>
            <person name="Barry K."/>
            <person name="Detter J.C."/>
            <person name="Glavina del Rio T."/>
            <person name="Hammon N."/>
            <person name="Israni S."/>
            <person name="Dalin E."/>
            <person name="Tice H."/>
            <person name="Pitluck S."/>
            <person name="Saunders E."/>
            <person name="Brettin T."/>
            <person name="Bruce D."/>
            <person name="Han C."/>
            <person name="Tapia R."/>
            <person name="Schmutz J."/>
            <person name="Larimer F."/>
            <person name="Land M."/>
            <person name="Hauser L."/>
            <person name="Kyrpides N."/>
            <person name="Mikhailova N."/>
            <person name="Hoff W."/>
            <person name="Richardson P."/>
        </authorList>
    </citation>
    <scope>NUCLEOTIDE SEQUENCE [LARGE SCALE GENOMIC DNA]</scope>
    <source>
        <strain evidence="11">DSM 244 / SL1</strain>
    </source>
</reference>